<dbReference type="InterPro" id="IPR000702">
    <property type="entry name" value="Ribosomal_uL6-like"/>
</dbReference>
<dbReference type="Gene3D" id="3.90.930.12">
    <property type="entry name" value="Ribosomal protein L6, alpha-beta domain"/>
    <property type="match status" value="2"/>
</dbReference>
<dbReference type="GO" id="GO:0019843">
    <property type="term" value="F:rRNA binding"/>
    <property type="evidence" value="ECO:0007669"/>
    <property type="project" value="UniProtKB-UniRule"/>
</dbReference>
<evidence type="ECO:0000313" key="8">
    <source>
        <dbReference type="EMBL" id="OGD63836.1"/>
    </source>
</evidence>
<keyword evidence="4 6" id="KW-0694">RNA-binding</keyword>
<comment type="similarity">
    <text evidence="1 4 5">Belongs to the universal ribosomal protein uL6 family.</text>
</comment>
<evidence type="ECO:0000256" key="2">
    <source>
        <dbReference type="ARBA" id="ARBA00022980"/>
    </source>
</evidence>
<accession>A0A1F5E984</accession>
<dbReference type="HAMAP" id="MF_01365_B">
    <property type="entry name" value="Ribosomal_uL6_B"/>
    <property type="match status" value="1"/>
</dbReference>
<dbReference type="AlphaFoldDB" id="A0A1F5E984"/>
<dbReference type="SUPFAM" id="SSF56053">
    <property type="entry name" value="Ribosomal protein L6"/>
    <property type="match status" value="2"/>
</dbReference>
<dbReference type="InterPro" id="IPR020040">
    <property type="entry name" value="Ribosomal_uL6_a/b-dom"/>
</dbReference>
<evidence type="ECO:0000256" key="5">
    <source>
        <dbReference type="RuleBase" id="RU003869"/>
    </source>
</evidence>
<name>A0A1F5E984_9BACT</name>
<keyword evidence="3 4" id="KW-0687">Ribonucleoprotein</keyword>
<dbReference type="PIRSF" id="PIRSF002162">
    <property type="entry name" value="Ribosomal_L6"/>
    <property type="match status" value="1"/>
</dbReference>
<evidence type="ECO:0000259" key="7">
    <source>
        <dbReference type="Pfam" id="PF00347"/>
    </source>
</evidence>
<feature type="domain" description="Large ribosomal subunit protein uL6 alpha-beta" evidence="7">
    <location>
        <begin position="90"/>
        <end position="164"/>
    </location>
</feature>
<evidence type="ECO:0000256" key="1">
    <source>
        <dbReference type="ARBA" id="ARBA00009356"/>
    </source>
</evidence>
<evidence type="ECO:0000256" key="6">
    <source>
        <dbReference type="RuleBase" id="RU003870"/>
    </source>
</evidence>
<dbReference type="PRINTS" id="PR00059">
    <property type="entry name" value="RIBOSOMALL6"/>
</dbReference>
<sequence length="181" mass="19462">MSRVGKQILAIPQGLTVKVEGKIVTVTGPKGTLSLKLNPEVTVEVKNSLLEVKAKGNSKYVQSLHGLIRSLLANMVKGLTKGFEKRLELVGTGYRVQPQGKGLKFSLGLSHEVNFEPPEGVTLTVEGQNKIVVSGADSRLVGQIGANIRKLRPPEPYKGKGIRYAGEVIRKKAGKQVKAAE</sequence>
<dbReference type="PROSITE" id="PS00525">
    <property type="entry name" value="RIBOSOMAL_L6_1"/>
    <property type="match status" value="1"/>
</dbReference>
<dbReference type="EMBL" id="MEZK01000004">
    <property type="protein sequence ID" value="OGD63836.1"/>
    <property type="molecule type" value="Genomic_DNA"/>
</dbReference>
<evidence type="ECO:0000313" key="9">
    <source>
        <dbReference type="Proteomes" id="UP000177006"/>
    </source>
</evidence>
<dbReference type="Proteomes" id="UP000177006">
    <property type="component" value="Unassembled WGS sequence"/>
</dbReference>
<dbReference type="GO" id="GO:0002181">
    <property type="term" value="P:cytoplasmic translation"/>
    <property type="evidence" value="ECO:0007669"/>
    <property type="project" value="TreeGrafter"/>
</dbReference>
<reference evidence="8 9" key="1">
    <citation type="journal article" date="2016" name="Nat. Commun.">
        <title>Thousands of microbial genomes shed light on interconnected biogeochemical processes in an aquifer system.</title>
        <authorList>
            <person name="Anantharaman K."/>
            <person name="Brown C.T."/>
            <person name="Hug L.A."/>
            <person name="Sharon I."/>
            <person name="Castelle C.J."/>
            <person name="Probst A.J."/>
            <person name="Thomas B.C."/>
            <person name="Singh A."/>
            <person name="Wilkins M.J."/>
            <person name="Karaoz U."/>
            <person name="Brodie E.L."/>
            <person name="Williams K.H."/>
            <person name="Hubbard S.S."/>
            <person name="Banfield J.F."/>
        </authorList>
    </citation>
    <scope>NUCLEOTIDE SEQUENCE [LARGE SCALE GENOMIC DNA]</scope>
</reference>
<dbReference type="Pfam" id="PF00347">
    <property type="entry name" value="Ribosomal_L6"/>
    <property type="match status" value="2"/>
</dbReference>
<proteinExistence type="inferred from homology"/>
<dbReference type="NCBIfam" id="TIGR03654">
    <property type="entry name" value="L6_bact"/>
    <property type="match status" value="1"/>
</dbReference>
<comment type="function">
    <text evidence="4 6">This protein binds to the 23S rRNA, and is important in its secondary structure. It is located near the subunit interface in the base of the L7/L12 stalk, and near the tRNA binding site of the peptidyltransferase center.</text>
</comment>
<dbReference type="GO" id="GO:0003735">
    <property type="term" value="F:structural constituent of ribosome"/>
    <property type="evidence" value="ECO:0007669"/>
    <property type="project" value="UniProtKB-UniRule"/>
</dbReference>
<feature type="domain" description="Large ribosomal subunit protein uL6 alpha-beta" evidence="7">
    <location>
        <begin position="11"/>
        <end position="82"/>
    </location>
</feature>
<evidence type="ECO:0000256" key="4">
    <source>
        <dbReference type="HAMAP-Rule" id="MF_01365"/>
    </source>
</evidence>
<dbReference type="InterPro" id="IPR002358">
    <property type="entry name" value="Ribosomal_uL6_CS"/>
</dbReference>
<dbReference type="FunFam" id="3.90.930.12:FF:000001">
    <property type="entry name" value="50S ribosomal protein L6"/>
    <property type="match status" value="1"/>
</dbReference>
<protein>
    <recommendedName>
        <fullName evidence="4">Large ribosomal subunit protein uL6</fullName>
    </recommendedName>
</protein>
<comment type="subunit">
    <text evidence="4">Part of the 50S ribosomal subunit.</text>
</comment>
<dbReference type="InterPro" id="IPR019906">
    <property type="entry name" value="Ribosomal_uL6_bac-type"/>
</dbReference>
<dbReference type="PANTHER" id="PTHR11655:SF14">
    <property type="entry name" value="LARGE RIBOSOMAL SUBUNIT PROTEIN UL6M"/>
    <property type="match status" value="1"/>
</dbReference>
<evidence type="ECO:0000256" key="3">
    <source>
        <dbReference type="ARBA" id="ARBA00023274"/>
    </source>
</evidence>
<dbReference type="PANTHER" id="PTHR11655">
    <property type="entry name" value="60S/50S RIBOSOMAL PROTEIN L6/L9"/>
    <property type="match status" value="1"/>
</dbReference>
<gene>
    <name evidence="4" type="primary">rplF</name>
    <name evidence="8" type="ORF">A2160_06350</name>
</gene>
<dbReference type="InterPro" id="IPR036789">
    <property type="entry name" value="Ribosomal_uL6-like_a/b-dom_sf"/>
</dbReference>
<comment type="caution">
    <text evidence="8">The sequence shown here is derived from an EMBL/GenBank/DDBJ whole genome shotgun (WGS) entry which is preliminary data.</text>
</comment>
<dbReference type="GO" id="GO:0022625">
    <property type="term" value="C:cytosolic large ribosomal subunit"/>
    <property type="evidence" value="ECO:0007669"/>
    <property type="project" value="UniProtKB-UniRule"/>
</dbReference>
<dbReference type="STRING" id="1797457.A2160_06350"/>
<keyword evidence="4 6" id="KW-0699">rRNA-binding</keyword>
<organism evidence="8 9">
    <name type="scientific">Candidatus Beckwithbacteria bacterium RBG_13_42_9</name>
    <dbReference type="NCBI Taxonomy" id="1797457"/>
    <lineage>
        <taxon>Bacteria</taxon>
        <taxon>Candidatus Beckwithiibacteriota</taxon>
    </lineage>
</organism>
<keyword evidence="2 4" id="KW-0689">Ribosomal protein</keyword>